<organism evidence="2 3">
    <name type="scientific">Populus trichocarpa</name>
    <name type="common">Western balsam poplar</name>
    <name type="synonym">Populus balsamifera subsp. trichocarpa</name>
    <dbReference type="NCBI Taxonomy" id="3694"/>
    <lineage>
        <taxon>Eukaryota</taxon>
        <taxon>Viridiplantae</taxon>
        <taxon>Streptophyta</taxon>
        <taxon>Embryophyta</taxon>
        <taxon>Tracheophyta</taxon>
        <taxon>Spermatophyta</taxon>
        <taxon>Magnoliopsida</taxon>
        <taxon>eudicotyledons</taxon>
        <taxon>Gunneridae</taxon>
        <taxon>Pentapetalae</taxon>
        <taxon>rosids</taxon>
        <taxon>fabids</taxon>
        <taxon>Malpighiales</taxon>
        <taxon>Salicaceae</taxon>
        <taxon>Saliceae</taxon>
        <taxon>Populus</taxon>
    </lineage>
</organism>
<keyword evidence="3" id="KW-1185">Reference proteome</keyword>
<evidence type="ECO:0000313" key="2">
    <source>
        <dbReference type="EMBL" id="PNT58809.1"/>
    </source>
</evidence>
<dbReference type="PANTHER" id="PTHR31168">
    <property type="entry name" value="OS02G0292800 PROTEIN"/>
    <property type="match status" value="1"/>
</dbReference>
<dbReference type="STRING" id="3694.A0A2K2C9V0"/>
<protein>
    <recommendedName>
        <fullName evidence="4">DUF599 domain-containing protein</fullName>
    </recommendedName>
</protein>
<feature type="transmembrane region" description="Helical" evidence="1">
    <location>
        <begin position="7"/>
        <end position="26"/>
    </location>
</feature>
<evidence type="ECO:0000256" key="1">
    <source>
        <dbReference type="SAM" id="Phobius"/>
    </source>
</evidence>
<keyword evidence="1" id="KW-1133">Transmembrane helix</keyword>
<evidence type="ECO:0000313" key="3">
    <source>
        <dbReference type="Proteomes" id="UP000006729"/>
    </source>
</evidence>
<keyword evidence="1" id="KW-0812">Transmembrane</keyword>
<gene>
    <name evidence="2" type="ORF">POPTR_001G372900</name>
</gene>
<dbReference type="AlphaFoldDB" id="A0A2K2C9V0"/>
<dbReference type="Pfam" id="PF04654">
    <property type="entry name" value="DUF599"/>
    <property type="match status" value="1"/>
</dbReference>
<accession>A0A2K2C9V0</accession>
<dbReference type="Gramene" id="Potri.001G372900.1.v4.1">
    <property type="protein sequence ID" value="Potri.001G372900.1.v4.1"/>
    <property type="gene ID" value="Potri.001G372900.v4.1"/>
</dbReference>
<keyword evidence="1" id="KW-0472">Membrane</keyword>
<dbReference type="PANTHER" id="PTHR31168:SF30">
    <property type="entry name" value="DUF599 DOMAIN-CONTAINING PROTEIN"/>
    <property type="match status" value="1"/>
</dbReference>
<sequence>MAWRKECLDLVLVPLGLMIMSGYHLYLLHRCVRSPETTGIGHENHYRKAWVERVLQVEGKERGLYLTVIASTITASTFLASTSLALSSLIGALVVSSSHNIFINSVVYGDTSSSVITVKYIFLLICFLVAFASFLQCARSLVYANFLISMPNSDIPVSYVQKAVIRGSTFWSIGLRAIYFATNLLMWIFGPIPMFVTSLVLVAILNISDTNSTPFHQFKSAKSHSMFRRISEEVHLHLQQ</sequence>
<dbReference type="Proteomes" id="UP000006729">
    <property type="component" value="Chromosome 1"/>
</dbReference>
<feature type="transmembrane region" description="Helical" evidence="1">
    <location>
        <begin position="63"/>
        <end position="82"/>
    </location>
</feature>
<dbReference type="EMBL" id="CM009290">
    <property type="protein sequence ID" value="PNT58809.1"/>
    <property type="molecule type" value="Genomic_DNA"/>
</dbReference>
<proteinExistence type="predicted"/>
<name>A0A2K2C9V0_POPTR</name>
<dbReference type="InParanoid" id="A0A2K2C9V0"/>
<feature type="transmembrane region" description="Helical" evidence="1">
    <location>
        <begin position="89"/>
        <end position="108"/>
    </location>
</feature>
<reference evidence="2 3" key="1">
    <citation type="journal article" date="2006" name="Science">
        <title>The genome of black cottonwood, Populus trichocarpa (Torr. &amp; Gray).</title>
        <authorList>
            <person name="Tuskan G.A."/>
            <person name="Difazio S."/>
            <person name="Jansson S."/>
            <person name="Bohlmann J."/>
            <person name="Grigoriev I."/>
            <person name="Hellsten U."/>
            <person name="Putnam N."/>
            <person name="Ralph S."/>
            <person name="Rombauts S."/>
            <person name="Salamov A."/>
            <person name="Schein J."/>
            <person name="Sterck L."/>
            <person name="Aerts A."/>
            <person name="Bhalerao R.R."/>
            <person name="Bhalerao R.P."/>
            <person name="Blaudez D."/>
            <person name="Boerjan W."/>
            <person name="Brun A."/>
            <person name="Brunner A."/>
            <person name="Busov V."/>
            <person name="Campbell M."/>
            <person name="Carlson J."/>
            <person name="Chalot M."/>
            <person name="Chapman J."/>
            <person name="Chen G.L."/>
            <person name="Cooper D."/>
            <person name="Coutinho P.M."/>
            <person name="Couturier J."/>
            <person name="Covert S."/>
            <person name="Cronk Q."/>
            <person name="Cunningham R."/>
            <person name="Davis J."/>
            <person name="Degroeve S."/>
            <person name="Dejardin A."/>
            <person name="Depamphilis C."/>
            <person name="Detter J."/>
            <person name="Dirks B."/>
            <person name="Dubchak I."/>
            <person name="Duplessis S."/>
            <person name="Ehlting J."/>
            <person name="Ellis B."/>
            <person name="Gendler K."/>
            <person name="Goodstein D."/>
            <person name="Gribskov M."/>
            <person name="Grimwood J."/>
            <person name="Groover A."/>
            <person name="Gunter L."/>
            <person name="Hamberger B."/>
            <person name="Heinze B."/>
            <person name="Helariutta Y."/>
            <person name="Henrissat B."/>
            <person name="Holligan D."/>
            <person name="Holt R."/>
            <person name="Huang W."/>
            <person name="Islam-Faridi N."/>
            <person name="Jones S."/>
            <person name="Jones-Rhoades M."/>
            <person name="Jorgensen R."/>
            <person name="Joshi C."/>
            <person name="Kangasjarvi J."/>
            <person name="Karlsson J."/>
            <person name="Kelleher C."/>
            <person name="Kirkpatrick R."/>
            <person name="Kirst M."/>
            <person name="Kohler A."/>
            <person name="Kalluri U."/>
            <person name="Larimer F."/>
            <person name="Leebens-Mack J."/>
            <person name="Leple J.C."/>
            <person name="Locascio P."/>
            <person name="Lou Y."/>
            <person name="Lucas S."/>
            <person name="Martin F."/>
            <person name="Montanini B."/>
            <person name="Napoli C."/>
            <person name="Nelson D.R."/>
            <person name="Nelson C."/>
            <person name="Nieminen K."/>
            <person name="Nilsson O."/>
            <person name="Pereda V."/>
            <person name="Peter G."/>
            <person name="Philippe R."/>
            <person name="Pilate G."/>
            <person name="Poliakov A."/>
            <person name="Razumovskaya J."/>
            <person name="Richardson P."/>
            <person name="Rinaldi C."/>
            <person name="Ritland K."/>
            <person name="Rouze P."/>
            <person name="Ryaboy D."/>
            <person name="Schmutz J."/>
            <person name="Schrader J."/>
            <person name="Segerman B."/>
            <person name="Shin H."/>
            <person name="Siddiqui A."/>
            <person name="Sterky F."/>
            <person name="Terry A."/>
            <person name="Tsai C.J."/>
            <person name="Uberbacher E."/>
            <person name="Unneberg P."/>
            <person name="Vahala J."/>
            <person name="Wall K."/>
            <person name="Wessler S."/>
            <person name="Yang G."/>
            <person name="Yin T."/>
            <person name="Douglas C."/>
            <person name="Marra M."/>
            <person name="Sandberg G."/>
            <person name="Van de Peer Y."/>
            <person name="Rokhsar D."/>
        </authorList>
    </citation>
    <scope>NUCLEOTIDE SEQUENCE [LARGE SCALE GENOMIC DNA]</scope>
    <source>
        <strain evidence="3">cv. Nisqually</strain>
    </source>
</reference>
<evidence type="ECO:0008006" key="4">
    <source>
        <dbReference type="Google" id="ProtNLM"/>
    </source>
</evidence>
<feature type="transmembrane region" description="Helical" evidence="1">
    <location>
        <begin position="187"/>
        <end position="207"/>
    </location>
</feature>
<feature type="transmembrane region" description="Helical" evidence="1">
    <location>
        <begin position="120"/>
        <end position="142"/>
    </location>
</feature>
<dbReference type="OMA" id="KYVEMAV"/>
<dbReference type="InterPro" id="IPR006747">
    <property type="entry name" value="DUF599"/>
</dbReference>
<dbReference type="OrthoDB" id="665451at2759"/>